<proteinExistence type="predicted"/>
<comment type="caution">
    <text evidence="3">The sequence shown here is derived from an EMBL/GenBank/DDBJ whole genome shotgun (WGS) entry which is preliminary data.</text>
</comment>
<reference evidence="3 4" key="2">
    <citation type="submission" date="2022-06" db="EMBL/GenBank/DDBJ databases">
        <title>Genomic Encyclopedia of Type Strains, Phase I: the one thousand microbial genomes (KMG-I) project.</title>
        <authorList>
            <person name="Kyrpides N."/>
        </authorList>
    </citation>
    <scope>NUCLEOTIDE SEQUENCE [LARGE SCALE GENOMIC DNA]</scope>
    <source>
        <strain evidence="3 4">DSM 43889</strain>
    </source>
</reference>
<feature type="compositionally biased region" description="Low complexity" evidence="1">
    <location>
        <begin position="68"/>
        <end position="83"/>
    </location>
</feature>
<feature type="chain" id="PRO_5047018310" evidence="2">
    <location>
        <begin position="32"/>
        <end position="391"/>
    </location>
</feature>
<evidence type="ECO:0000313" key="4">
    <source>
        <dbReference type="Proteomes" id="UP000791080"/>
    </source>
</evidence>
<gene>
    <name evidence="3" type="ORF">G443_004609</name>
</gene>
<reference evidence="3 4" key="1">
    <citation type="submission" date="2013-07" db="EMBL/GenBank/DDBJ databases">
        <authorList>
            <consortium name="DOE Joint Genome Institute"/>
            <person name="Reeve W."/>
            <person name="Huntemann M."/>
            <person name="Han J."/>
            <person name="Chen A."/>
            <person name="Kyrpides N."/>
            <person name="Mavromatis K."/>
            <person name="Markowitz V."/>
            <person name="Palaniappan K."/>
            <person name="Ivanova N."/>
            <person name="Schaumberg A."/>
            <person name="Pati A."/>
            <person name="Liolios K."/>
            <person name="Nordberg H.P."/>
            <person name="Cantor M.N."/>
            <person name="Hua S.X."/>
            <person name="Woyke T."/>
        </authorList>
    </citation>
    <scope>NUCLEOTIDE SEQUENCE [LARGE SCALE GENOMIC DNA]</scope>
    <source>
        <strain evidence="3 4">DSM 43889</strain>
    </source>
</reference>
<sequence length="391" mass="40628">MSRWFTLLDRHRRAAAGLAVVAVVLTGCSTAGPPASDAGVGEAAPTPSATPPATTPSAEPLTDPEESPAPSAAPTTSSDSSTTRTEDDAGPHADEVPVPRDATTRGLGSLSTLDPCGLVAVEDLDFQQPELVTVEPRLTHCLLTVTLPADEEVTAQVQVDHDADPTGAALLAVGARGSAWVVEYWSAATGMCLREGVFPDGLVVRVTTLPSDGVPVSSDRDDTCRLTHVLLNAAVDRVADGSARHLPVGSDSLIARRMCGLLPVDRVRAVARTSGEWHDVDPMGRGCVWGADDLTAGEPAVALSLTSNHALRGATRTLHGRPTREQRVTIRPGYRGCVLGAEGGEFHPAHATVPGPHREALTLGVYGGSGFDELCGRASRLSGAVWPLLAD</sequence>
<dbReference type="EMBL" id="AUBJ02000001">
    <property type="protein sequence ID" value="MCP2334339.1"/>
    <property type="molecule type" value="Genomic_DNA"/>
</dbReference>
<feature type="compositionally biased region" description="Basic and acidic residues" evidence="1">
    <location>
        <begin position="84"/>
        <end position="98"/>
    </location>
</feature>
<dbReference type="PROSITE" id="PS51257">
    <property type="entry name" value="PROKAR_LIPOPROTEIN"/>
    <property type="match status" value="1"/>
</dbReference>
<name>A0ABT1JQ10_ACTCY</name>
<evidence type="ECO:0000256" key="1">
    <source>
        <dbReference type="SAM" id="MobiDB-lite"/>
    </source>
</evidence>
<keyword evidence="2" id="KW-0732">Signal</keyword>
<protein>
    <submittedName>
        <fullName evidence="3">Uncharacterized protein</fullName>
    </submittedName>
</protein>
<keyword evidence="4" id="KW-1185">Reference proteome</keyword>
<organism evidence="3 4">
    <name type="scientific">Actinoalloteichus caeruleus DSM 43889</name>
    <dbReference type="NCBI Taxonomy" id="1120930"/>
    <lineage>
        <taxon>Bacteria</taxon>
        <taxon>Bacillati</taxon>
        <taxon>Actinomycetota</taxon>
        <taxon>Actinomycetes</taxon>
        <taxon>Pseudonocardiales</taxon>
        <taxon>Pseudonocardiaceae</taxon>
        <taxon>Actinoalloteichus</taxon>
        <taxon>Actinoalloteichus cyanogriseus</taxon>
    </lineage>
</organism>
<accession>A0ABT1JQ10</accession>
<feature type="region of interest" description="Disordered" evidence="1">
    <location>
        <begin position="33"/>
        <end position="108"/>
    </location>
</feature>
<evidence type="ECO:0000256" key="2">
    <source>
        <dbReference type="SAM" id="SignalP"/>
    </source>
</evidence>
<dbReference type="RefSeq" id="WP_026419902.1">
    <property type="nucleotide sequence ID" value="NZ_AUBJ02000001.1"/>
</dbReference>
<evidence type="ECO:0000313" key="3">
    <source>
        <dbReference type="EMBL" id="MCP2334339.1"/>
    </source>
</evidence>
<feature type="signal peptide" evidence="2">
    <location>
        <begin position="1"/>
        <end position="31"/>
    </location>
</feature>
<dbReference type="Proteomes" id="UP000791080">
    <property type="component" value="Unassembled WGS sequence"/>
</dbReference>